<protein>
    <submittedName>
        <fullName evidence="1">Uncharacterized protein</fullName>
    </submittedName>
</protein>
<evidence type="ECO:0000313" key="2">
    <source>
        <dbReference type="Proteomes" id="UP001154420"/>
    </source>
</evidence>
<dbReference type="RefSeq" id="WP_160562248.1">
    <property type="nucleotide sequence ID" value="NZ_QZDT01000082.1"/>
</dbReference>
<dbReference type="AlphaFoldDB" id="A0A9X5BKD6"/>
<proteinExistence type="predicted"/>
<evidence type="ECO:0000313" key="1">
    <source>
        <dbReference type="EMBL" id="NBJ95346.1"/>
    </source>
</evidence>
<accession>A0A9X5BKD6</accession>
<dbReference type="OrthoDB" id="9940799at2"/>
<comment type="caution">
    <text evidence="1">The sequence shown here is derived from an EMBL/GenBank/DDBJ whole genome shotgun (WGS) entry which is preliminary data.</text>
</comment>
<sequence>MCPAAFMAAETADAQADDAVRGLQATQVIAMDREAGGMAACTCELVELDGGKDVIVNVLIQRVAVFNG</sequence>
<gene>
    <name evidence="1" type="ORF">D5281_23130</name>
</gene>
<keyword evidence="2" id="KW-1185">Reference proteome</keyword>
<dbReference type="Proteomes" id="UP001154420">
    <property type="component" value="Unassembled WGS sequence"/>
</dbReference>
<name>A0A9X5BKD6_9FIRM</name>
<reference evidence="1" key="1">
    <citation type="submission" date="2018-09" db="EMBL/GenBank/DDBJ databases">
        <title>Murine metabolic-syndrome-specific gut microbial biobank.</title>
        <authorList>
            <person name="Liu C."/>
        </authorList>
    </citation>
    <scope>NUCLEOTIDE SEQUENCE</scope>
    <source>
        <strain evidence="1">D42-62</strain>
    </source>
</reference>
<dbReference type="EMBL" id="QZDT01000082">
    <property type="protein sequence ID" value="NBJ95346.1"/>
    <property type="molecule type" value="Genomic_DNA"/>
</dbReference>
<organism evidence="1 2">
    <name type="scientific">Parablautia muri</name>
    <dbReference type="NCBI Taxonomy" id="2320879"/>
    <lineage>
        <taxon>Bacteria</taxon>
        <taxon>Bacillati</taxon>
        <taxon>Bacillota</taxon>
        <taxon>Clostridia</taxon>
        <taxon>Lachnospirales</taxon>
        <taxon>Lachnospiraceae</taxon>
        <taxon>Parablautia</taxon>
    </lineage>
</organism>